<dbReference type="AlphaFoldDB" id="A0A1V6NRH1"/>
<evidence type="ECO:0000313" key="3">
    <source>
        <dbReference type="Proteomes" id="UP000191522"/>
    </source>
</evidence>
<reference evidence="3" key="1">
    <citation type="journal article" date="2017" name="Nat. Microbiol.">
        <title>Global analysis of biosynthetic gene clusters reveals vast potential of secondary metabolite production in Penicillium species.</title>
        <authorList>
            <person name="Nielsen J.C."/>
            <person name="Grijseels S."/>
            <person name="Prigent S."/>
            <person name="Ji B."/>
            <person name="Dainat J."/>
            <person name="Nielsen K.F."/>
            <person name="Frisvad J.C."/>
            <person name="Workman M."/>
            <person name="Nielsen J."/>
        </authorList>
    </citation>
    <scope>NUCLEOTIDE SEQUENCE [LARGE SCALE GENOMIC DNA]</scope>
    <source>
        <strain evidence="3">IBT 11843</strain>
    </source>
</reference>
<keyword evidence="3" id="KW-1185">Reference proteome</keyword>
<gene>
    <name evidence="2" type="ORF">PENDEC_c039G03112</name>
</gene>
<dbReference type="EMBL" id="MDYL01000039">
    <property type="protein sequence ID" value="OQD67335.1"/>
    <property type="molecule type" value="Genomic_DNA"/>
</dbReference>
<comment type="caution">
    <text evidence="2">The sequence shown here is derived from an EMBL/GenBank/DDBJ whole genome shotgun (WGS) entry which is preliminary data.</text>
</comment>
<dbReference type="Proteomes" id="UP000191522">
    <property type="component" value="Unassembled WGS sequence"/>
</dbReference>
<organism evidence="2 3">
    <name type="scientific">Penicillium decumbens</name>
    <dbReference type="NCBI Taxonomy" id="69771"/>
    <lineage>
        <taxon>Eukaryota</taxon>
        <taxon>Fungi</taxon>
        <taxon>Dikarya</taxon>
        <taxon>Ascomycota</taxon>
        <taxon>Pezizomycotina</taxon>
        <taxon>Eurotiomycetes</taxon>
        <taxon>Eurotiomycetidae</taxon>
        <taxon>Eurotiales</taxon>
        <taxon>Aspergillaceae</taxon>
        <taxon>Penicillium</taxon>
    </lineage>
</organism>
<dbReference type="STRING" id="69771.A0A1V6NRH1"/>
<evidence type="ECO:0000256" key="1">
    <source>
        <dbReference type="SAM" id="MobiDB-lite"/>
    </source>
</evidence>
<dbReference type="OrthoDB" id="428260at2759"/>
<accession>A0A1V6NRH1</accession>
<evidence type="ECO:0000313" key="2">
    <source>
        <dbReference type="EMBL" id="OQD67335.1"/>
    </source>
</evidence>
<name>A0A1V6NRH1_PENDC</name>
<feature type="compositionally biased region" description="Acidic residues" evidence="1">
    <location>
        <begin position="1"/>
        <end position="10"/>
    </location>
</feature>
<proteinExistence type="predicted"/>
<feature type="region of interest" description="Disordered" evidence="1">
    <location>
        <begin position="1"/>
        <end position="26"/>
    </location>
</feature>
<sequence length="132" mass="14974">MSALETCDDLADGKPPHSDSPSESIEWSAVGPERGYYRRDNVFIKRSIRPSEYITNVTGAIHFPRLGKEKLQNQAASLRFIRHATNIPVPTVYGAFEMDGSYIIPIWPLGTLISIWIIYHFTSYTFHIPAFT</sequence>
<protein>
    <submittedName>
        <fullName evidence="2">Uncharacterized protein</fullName>
    </submittedName>
</protein>